<organism evidence="2 3">
    <name type="scientific">Candidatus Lokiarchaeum ossiferum</name>
    <dbReference type="NCBI Taxonomy" id="2951803"/>
    <lineage>
        <taxon>Archaea</taxon>
        <taxon>Promethearchaeati</taxon>
        <taxon>Promethearchaeota</taxon>
        <taxon>Promethearchaeia</taxon>
        <taxon>Promethearchaeales</taxon>
        <taxon>Promethearchaeaceae</taxon>
        <taxon>Candidatus Lokiarchaeum</taxon>
    </lineage>
</organism>
<gene>
    <name evidence="2" type="ORF">NEF87_003810</name>
</gene>
<proteinExistence type="predicted"/>
<name>A0ABY6HVT8_9ARCH</name>
<feature type="transmembrane region" description="Helical" evidence="1">
    <location>
        <begin position="252"/>
        <end position="273"/>
    </location>
</feature>
<evidence type="ECO:0000313" key="2">
    <source>
        <dbReference type="EMBL" id="UYP47525.1"/>
    </source>
</evidence>
<feature type="transmembrane region" description="Helical" evidence="1">
    <location>
        <begin position="24"/>
        <end position="43"/>
    </location>
</feature>
<protein>
    <submittedName>
        <fullName evidence="2">Uncharacterized protein</fullName>
    </submittedName>
</protein>
<reference evidence="2" key="1">
    <citation type="submission" date="2022-09" db="EMBL/GenBank/DDBJ databases">
        <title>Actin cytoskeleton and complex cell architecture in an #Asgard archaeon.</title>
        <authorList>
            <person name="Ponce Toledo R.I."/>
            <person name="Schleper C."/>
            <person name="Rodrigues Oliveira T."/>
            <person name="Wollweber F."/>
            <person name="Xu J."/>
            <person name="Rittmann S."/>
            <person name="Klingl A."/>
            <person name="Pilhofer M."/>
        </authorList>
    </citation>
    <scope>NUCLEOTIDE SEQUENCE</scope>
    <source>
        <strain evidence="2">B-35</strain>
    </source>
</reference>
<dbReference type="EMBL" id="CP104013">
    <property type="protein sequence ID" value="UYP47525.1"/>
    <property type="molecule type" value="Genomic_DNA"/>
</dbReference>
<sequence length="436" mass="50704">MTELDLENISLQNRPNQSRLTQAIIGRFVLAIIVSYLIVRLFIDFDFSFGIVFGALFLSVLVIIPLWSNINYLQIKKTNYDCVSVKKDGISLEEDGKLIHFIPQTELSEIKLTFHASILDELNIFRDSFKTKSQIRSQDRIDRRFYLKISVKVKTSSKKQNFFCIGSEYDESRTHKVMAKLIPYISQNYNISFKYSRKKWVDGGGIQVKPDLYDFTPEKIMEQKEKGLVLTVKDGQEYLHFRYNKTLKLPNLIFMSIFISILIGVFSLFFVFFNLEVVPGLLSGDIKSIMGFLLLNPAFLVILSIFVKTIFDSIAKYRYRNILFSFTPKGIQIQDTRKEGDIDLVPAEKLQLIRLSKPWYSTTRGNSRSAQARNQVIYYDLTLRIFTIEGQKRVFRTFLTTKNEDESREMAGSIESYARDTWNVPEIINPYHKELS</sequence>
<accession>A0ABY6HVT8</accession>
<keyword evidence="1" id="KW-0812">Transmembrane</keyword>
<keyword evidence="3" id="KW-1185">Reference proteome</keyword>
<dbReference type="Proteomes" id="UP001208689">
    <property type="component" value="Chromosome"/>
</dbReference>
<feature type="transmembrane region" description="Helical" evidence="1">
    <location>
        <begin position="293"/>
        <end position="311"/>
    </location>
</feature>
<evidence type="ECO:0000313" key="3">
    <source>
        <dbReference type="Proteomes" id="UP001208689"/>
    </source>
</evidence>
<evidence type="ECO:0000256" key="1">
    <source>
        <dbReference type="SAM" id="Phobius"/>
    </source>
</evidence>
<keyword evidence="1" id="KW-0472">Membrane</keyword>
<feature type="transmembrane region" description="Helical" evidence="1">
    <location>
        <begin position="49"/>
        <end position="67"/>
    </location>
</feature>
<keyword evidence="1" id="KW-1133">Transmembrane helix</keyword>